<dbReference type="Proteomes" id="UP001189429">
    <property type="component" value="Unassembled WGS sequence"/>
</dbReference>
<reference evidence="1" key="1">
    <citation type="submission" date="2023-10" db="EMBL/GenBank/DDBJ databases">
        <authorList>
            <person name="Chen Y."/>
            <person name="Shah S."/>
            <person name="Dougan E. K."/>
            <person name="Thang M."/>
            <person name="Chan C."/>
        </authorList>
    </citation>
    <scope>NUCLEOTIDE SEQUENCE [LARGE SCALE GENOMIC DNA]</scope>
</reference>
<proteinExistence type="predicted"/>
<evidence type="ECO:0000313" key="1">
    <source>
        <dbReference type="EMBL" id="CAK0910285.1"/>
    </source>
</evidence>
<feature type="non-terminal residue" evidence="1">
    <location>
        <position position="1"/>
    </location>
</feature>
<comment type="caution">
    <text evidence="1">The sequence shown here is derived from an EMBL/GenBank/DDBJ whole genome shotgun (WGS) entry which is preliminary data.</text>
</comment>
<keyword evidence="2" id="KW-1185">Reference proteome</keyword>
<name>A0ABN9YCR4_9DINO</name>
<evidence type="ECO:0000313" key="2">
    <source>
        <dbReference type="Proteomes" id="UP001189429"/>
    </source>
</evidence>
<feature type="non-terminal residue" evidence="1">
    <location>
        <position position="86"/>
    </location>
</feature>
<accession>A0ABN9YCR4</accession>
<sequence length="86" mass="9035">PLRVLRGGAAAVSLVWASGGPGPRRLRRLPGAAVLRARLGAGCHLGRSRGHPRAARRCGRGALREEAVRRLRGGGAGAEDRQGRKE</sequence>
<dbReference type="EMBL" id="CAUYUJ010022365">
    <property type="protein sequence ID" value="CAK0910285.1"/>
    <property type="molecule type" value="Genomic_DNA"/>
</dbReference>
<organism evidence="1 2">
    <name type="scientific">Prorocentrum cordatum</name>
    <dbReference type="NCBI Taxonomy" id="2364126"/>
    <lineage>
        <taxon>Eukaryota</taxon>
        <taxon>Sar</taxon>
        <taxon>Alveolata</taxon>
        <taxon>Dinophyceae</taxon>
        <taxon>Prorocentrales</taxon>
        <taxon>Prorocentraceae</taxon>
        <taxon>Prorocentrum</taxon>
    </lineage>
</organism>
<protein>
    <submittedName>
        <fullName evidence="1">Uncharacterized protein</fullName>
    </submittedName>
</protein>
<gene>
    <name evidence="1" type="ORF">PCOR1329_LOCUS84501</name>
</gene>